<dbReference type="EMBL" id="BK014751">
    <property type="protein sequence ID" value="DAD74059.1"/>
    <property type="molecule type" value="Genomic_DNA"/>
</dbReference>
<organism evidence="1">
    <name type="scientific">Podoviridae sp. ctoyw14</name>
    <dbReference type="NCBI Taxonomy" id="2826578"/>
    <lineage>
        <taxon>Viruses</taxon>
        <taxon>Duplodnaviria</taxon>
        <taxon>Heunggongvirae</taxon>
        <taxon>Uroviricota</taxon>
        <taxon>Caudoviricetes</taxon>
    </lineage>
</organism>
<reference evidence="1" key="1">
    <citation type="journal article" date="2021" name="Proc. Natl. Acad. Sci. U.S.A.">
        <title>A Catalog of Tens of Thousands of Viruses from Human Metagenomes Reveals Hidden Associations with Chronic Diseases.</title>
        <authorList>
            <person name="Tisza M.J."/>
            <person name="Buck C.B."/>
        </authorList>
    </citation>
    <scope>NUCLEOTIDE SEQUENCE</scope>
    <source>
        <strain evidence="1">Ctoyw14</strain>
    </source>
</reference>
<sequence>MRKHKGRNPARGVCALHEPATLILFYTGHDPCKISIQLK</sequence>
<protein>
    <submittedName>
        <fullName evidence="1">Uncharacterized protein</fullName>
    </submittedName>
</protein>
<evidence type="ECO:0000313" key="1">
    <source>
        <dbReference type="EMBL" id="DAD74059.1"/>
    </source>
</evidence>
<name>A0A8S5LW88_9CAUD</name>
<accession>A0A8S5LW88</accession>
<proteinExistence type="predicted"/>